<proteinExistence type="predicted"/>
<dbReference type="PANTHER" id="PTHR43279">
    <property type="entry name" value="CATECHOL-2,3-DIOXYGENASE"/>
    <property type="match status" value="1"/>
</dbReference>
<dbReference type="PROSITE" id="PS51819">
    <property type="entry name" value="VOC"/>
    <property type="match status" value="2"/>
</dbReference>
<organism evidence="2 3">
    <name type="scientific">Symbiobacterium terraclitae</name>
    <dbReference type="NCBI Taxonomy" id="557451"/>
    <lineage>
        <taxon>Bacteria</taxon>
        <taxon>Bacillati</taxon>
        <taxon>Bacillota</taxon>
        <taxon>Clostridia</taxon>
        <taxon>Eubacteriales</taxon>
        <taxon>Symbiobacteriaceae</taxon>
        <taxon>Symbiobacterium</taxon>
    </lineage>
</organism>
<dbReference type="EMBL" id="JAGGLG010000003">
    <property type="protein sequence ID" value="MBP2017240.1"/>
    <property type="molecule type" value="Genomic_DNA"/>
</dbReference>
<name>A0ABS4JNY7_9FIRM</name>
<evidence type="ECO:0000313" key="2">
    <source>
        <dbReference type="EMBL" id="MBP2017240.1"/>
    </source>
</evidence>
<dbReference type="Gene3D" id="3.10.180.10">
    <property type="entry name" value="2,3-Dihydroxybiphenyl 1,2-Dioxygenase, domain 1"/>
    <property type="match status" value="2"/>
</dbReference>
<feature type="domain" description="VOC" evidence="1">
    <location>
        <begin position="178"/>
        <end position="293"/>
    </location>
</feature>
<dbReference type="InterPro" id="IPR029068">
    <property type="entry name" value="Glyas_Bleomycin-R_OHBP_Dase"/>
</dbReference>
<sequence>MTQEIHPETRLGPVHLTVSALDRLTDFYQQALGLQVHWRSGGRAGLGAGGEDLLVLYEAPGARRAPRTTGLYHFALLLPDRRELARAIVRLAQLKVPQAPTDHLMTETTYLSDPEGNGIELYVDTPEDGWFGQENGRFVARDKDGLLRSGRDPLDLDELFTHLQPGDRFDTPMHPATRVGHIHLHVADIGEAMRFYHGVLGFGVQIEDETMGFVSAGGYHHHIGFNTWLGHGAPPPPPGARGLRHYTVVVPHRDELDRLGAQVRTAGLPVEQRPDGLMVADPSQNRLLLTVQQ</sequence>
<dbReference type="InterPro" id="IPR004360">
    <property type="entry name" value="Glyas_Fos-R_dOase_dom"/>
</dbReference>
<evidence type="ECO:0000313" key="3">
    <source>
        <dbReference type="Proteomes" id="UP001519289"/>
    </source>
</evidence>
<dbReference type="SUPFAM" id="SSF54593">
    <property type="entry name" value="Glyoxalase/Bleomycin resistance protein/Dihydroxybiphenyl dioxygenase"/>
    <property type="match status" value="2"/>
</dbReference>
<dbReference type="GO" id="GO:0018577">
    <property type="term" value="F:catechol 2,3-dioxygenase activity"/>
    <property type="evidence" value="ECO:0007669"/>
    <property type="project" value="UniProtKB-EC"/>
</dbReference>
<gene>
    <name evidence="2" type="ORF">J2Z79_000614</name>
</gene>
<accession>A0ABS4JNY7</accession>
<dbReference type="EC" id="1.13.11.2" evidence="2"/>
<feature type="domain" description="VOC" evidence="1">
    <location>
        <begin position="10"/>
        <end position="124"/>
    </location>
</feature>
<keyword evidence="3" id="KW-1185">Reference proteome</keyword>
<dbReference type="InterPro" id="IPR037523">
    <property type="entry name" value="VOC_core"/>
</dbReference>
<dbReference type="Proteomes" id="UP001519289">
    <property type="component" value="Unassembled WGS sequence"/>
</dbReference>
<protein>
    <submittedName>
        <fullName evidence="2">Catechol 2,3-dioxygenase</fullName>
        <ecNumber evidence="2">1.13.11.2</ecNumber>
    </submittedName>
</protein>
<dbReference type="RefSeq" id="WP_209465385.1">
    <property type="nucleotide sequence ID" value="NZ_JAGGLG010000003.1"/>
</dbReference>
<keyword evidence="2" id="KW-0560">Oxidoreductase</keyword>
<comment type="caution">
    <text evidence="2">The sequence shown here is derived from an EMBL/GenBank/DDBJ whole genome shotgun (WGS) entry which is preliminary data.</text>
</comment>
<dbReference type="Pfam" id="PF00903">
    <property type="entry name" value="Glyoxalase"/>
    <property type="match status" value="2"/>
</dbReference>
<evidence type="ECO:0000259" key="1">
    <source>
        <dbReference type="PROSITE" id="PS51819"/>
    </source>
</evidence>
<reference evidence="2 3" key="1">
    <citation type="submission" date="2021-03" db="EMBL/GenBank/DDBJ databases">
        <title>Genomic Encyclopedia of Type Strains, Phase IV (KMG-IV): sequencing the most valuable type-strain genomes for metagenomic binning, comparative biology and taxonomic classification.</title>
        <authorList>
            <person name="Goeker M."/>
        </authorList>
    </citation>
    <scope>NUCLEOTIDE SEQUENCE [LARGE SCALE GENOMIC DNA]</scope>
    <source>
        <strain evidence="2 3">DSM 27138</strain>
    </source>
</reference>
<dbReference type="PANTHER" id="PTHR43279:SF1">
    <property type="entry name" value="CATECHOL-2,3-DIOXYGENASE"/>
    <property type="match status" value="1"/>
</dbReference>